<dbReference type="Pfam" id="PF00480">
    <property type="entry name" value="ROK"/>
    <property type="match status" value="2"/>
</dbReference>
<accession>A0ABW2Q446</accession>
<dbReference type="SUPFAM" id="SSF46785">
    <property type="entry name" value="Winged helix' DNA-binding domain"/>
    <property type="match status" value="1"/>
</dbReference>
<gene>
    <name evidence="4" type="ORF">ACFQQL_02455</name>
</gene>
<comment type="caution">
    <text evidence="4">The sequence shown here is derived from an EMBL/GenBank/DDBJ whole genome shotgun (WGS) entry which is preliminary data.</text>
</comment>
<evidence type="ECO:0000256" key="1">
    <source>
        <dbReference type="ARBA" id="ARBA00006479"/>
    </source>
</evidence>
<dbReference type="InterPro" id="IPR043129">
    <property type="entry name" value="ATPase_NBD"/>
</dbReference>
<dbReference type="Pfam" id="PF12802">
    <property type="entry name" value="MarR_2"/>
    <property type="match status" value="1"/>
</dbReference>
<dbReference type="Gene3D" id="1.10.10.10">
    <property type="entry name" value="Winged helix-like DNA-binding domain superfamily/Winged helix DNA-binding domain"/>
    <property type="match status" value="1"/>
</dbReference>
<reference evidence="5" key="1">
    <citation type="journal article" date="2019" name="Int. J. Syst. Evol. Microbiol.">
        <title>The Global Catalogue of Microorganisms (GCM) 10K type strain sequencing project: providing services to taxonomists for standard genome sequencing and annotation.</title>
        <authorList>
            <consortium name="The Broad Institute Genomics Platform"/>
            <consortium name="The Broad Institute Genome Sequencing Center for Infectious Disease"/>
            <person name="Wu L."/>
            <person name="Ma J."/>
        </authorList>
    </citation>
    <scope>NUCLEOTIDE SEQUENCE [LARGE SCALE GENOMIC DNA]</scope>
    <source>
        <strain evidence="5">JCM 1490</strain>
    </source>
</reference>
<dbReference type="InterPro" id="IPR000600">
    <property type="entry name" value="ROK"/>
</dbReference>
<dbReference type="Proteomes" id="UP001596455">
    <property type="component" value="Unassembled WGS sequence"/>
</dbReference>
<evidence type="ECO:0000313" key="4">
    <source>
        <dbReference type="EMBL" id="MFC7403956.1"/>
    </source>
</evidence>
<protein>
    <submittedName>
        <fullName evidence="4">ROK family transcriptional regulator</fullName>
    </submittedName>
</protein>
<comment type="similarity">
    <text evidence="1">Belongs to the ROK (NagC/XylR) family.</text>
</comment>
<dbReference type="InterPro" id="IPR036388">
    <property type="entry name" value="WH-like_DNA-bd_sf"/>
</dbReference>
<dbReference type="CDD" id="cd23763">
    <property type="entry name" value="ASKHA_ATPase_ROK"/>
    <property type="match status" value="1"/>
</dbReference>
<name>A0ABW2Q446_9MICO</name>
<dbReference type="InterPro" id="IPR036390">
    <property type="entry name" value="WH_DNA-bd_sf"/>
</dbReference>
<sequence length="397" mass="40849">MPETTVVRGSSERAANTDRVLRAIGFDGAPTQAQLREATGLSRPTLTAILGELVADGWVRSRPGTNPGRTGRPARTFTVDAGVLLVAGVDVGVHTARAVVADAAGTVRASHEADLPPGCPGEERLARVQRVIGQAAARAAADVEDLAALCVGVPGIVDGTGRIRRSTVVPDWSGFHVGRALEQWTGKPVDVVNDANLAAVGEHWAGAARMAQDVVYLHVGRRTSAGLLIDGKVHAGRTGGAGEIGSIPALFFDTPTVLLGDGASQLDPRIPEVFATAAAGDRSARRRVEAFARHLALDVETLVHVIDPDVVVLGGGVSRAGEALLDAVRRHVPTDDVAPPLALGELADAAVTLGGVRRALLLAARSAPRLRPLLTTTRTAPAARAAAGPTTATEGIA</sequence>
<feature type="region of interest" description="Disordered" evidence="2">
    <location>
        <begin position="377"/>
        <end position="397"/>
    </location>
</feature>
<dbReference type="PANTHER" id="PTHR18964">
    <property type="entry name" value="ROK (REPRESSOR, ORF, KINASE) FAMILY"/>
    <property type="match status" value="1"/>
</dbReference>
<organism evidence="4 5">
    <name type="scientific">Georgenia alba</name>
    <dbReference type="NCBI Taxonomy" id="2233858"/>
    <lineage>
        <taxon>Bacteria</taxon>
        <taxon>Bacillati</taxon>
        <taxon>Actinomycetota</taxon>
        <taxon>Actinomycetes</taxon>
        <taxon>Micrococcales</taxon>
        <taxon>Bogoriellaceae</taxon>
        <taxon>Georgenia</taxon>
    </lineage>
</organism>
<evidence type="ECO:0000313" key="5">
    <source>
        <dbReference type="Proteomes" id="UP001596455"/>
    </source>
</evidence>
<feature type="domain" description="HTH marR-type" evidence="3">
    <location>
        <begin position="19"/>
        <end position="69"/>
    </location>
</feature>
<dbReference type="PANTHER" id="PTHR18964:SF149">
    <property type="entry name" value="BIFUNCTIONAL UDP-N-ACETYLGLUCOSAMINE 2-EPIMERASE_N-ACETYLMANNOSAMINE KINASE"/>
    <property type="match status" value="1"/>
</dbReference>
<dbReference type="Gene3D" id="3.30.420.40">
    <property type="match status" value="3"/>
</dbReference>
<dbReference type="EMBL" id="JBHTCQ010000001">
    <property type="protein sequence ID" value="MFC7403956.1"/>
    <property type="molecule type" value="Genomic_DNA"/>
</dbReference>
<dbReference type="SUPFAM" id="SSF53067">
    <property type="entry name" value="Actin-like ATPase domain"/>
    <property type="match status" value="1"/>
</dbReference>
<evidence type="ECO:0000259" key="3">
    <source>
        <dbReference type="Pfam" id="PF12802"/>
    </source>
</evidence>
<dbReference type="InterPro" id="IPR000835">
    <property type="entry name" value="HTH_MarR-typ"/>
</dbReference>
<proteinExistence type="inferred from homology"/>
<keyword evidence="5" id="KW-1185">Reference proteome</keyword>
<dbReference type="RefSeq" id="WP_382390896.1">
    <property type="nucleotide sequence ID" value="NZ_JBHTCQ010000001.1"/>
</dbReference>
<evidence type="ECO:0000256" key="2">
    <source>
        <dbReference type="SAM" id="MobiDB-lite"/>
    </source>
</evidence>